<reference evidence="3 4" key="1">
    <citation type="submission" date="2020-08" db="EMBL/GenBank/DDBJ databases">
        <title>Cohnella phylogeny.</title>
        <authorList>
            <person name="Dunlap C."/>
        </authorList>
    </citation>
    <scope>NUCLEOTIDE SEQUENCE [LARGE SCALE GENOMIC DNA]</scope>
    <source>
        <strain evidence="3 4">DSM 28246</strain>
    </source>
</reference>
<dbReference type="InterPro" id="IPR012854">
    <property type="entry name" value="Cu_amine_oxidase-like_N"/>
</dbReference>
<evidence type="ECO:0000259" key="2">
    <source>
        <dbReference type="Pfam" id="PF07833"/>
    </source>
</evidence>
<dbReference type="Pfam" id="PF07833">
    <property type="entry name" value="Cu_amine_oxidN1"/>
    <property type="match status" value="1"/>
</dbReference>
<dbReference type="SUPFAM" id="SSF49299">
    <property type="entry name" value="PKD domain"/>
    <property type="match status" value="2"/>
</dbReference>
<sequence>MAWNGKKQRWLPLLTGAALLVTAVTPAYAEGADATTAASPGNVLTLTANKALLSLNGVNYPTAQPTAVVAGVTYAPLSALAARYGYSLRYDSKTKESIAVQGTNEIRMKPGSTTFSLNGQKVDAAGKPYNQKGSLMIPVRMWSTLTGSKLTVPAKGQVSLAWSLAPTADFKVNQTEIYAGQTPVTYSSLSQFPEKIVDERWEGNEAMFAEPGTYTVTRSVMDATYTWSTPYSVTITVRPPNQPPQAAFTTDKEVYKIGEPIQYTDQSTDDENAITSTEWTNNKPAFFTEGTQTINLKVTDRHGAVGEISKTVTITSEVMYTEEQFNQRFTPVGEKYPIVGADVLKMQTVPYTYTVSDRALIASDSPEDFDREGILYRDSMIGDFRLFLYHQNIGTEPFKIYLAATNDSAVPATVTLGARGQAGPDSFGAYTGKVAASRYLISQDNGDTTSITLAPGETKLVAQELGAKPLKPGQVFSAYADVNASSDVKFTLFAVKGDKDALTSLPTLSVLPRDGKHIRGTFHGADREVSITQPLGTEAQRVPFGDHSIDPALDGRDMLTGQFENNWGNFGVVYHTTVQVKANTLIAVNARGGIYSGVFKINNTSVLVSNTSLLLDPNSVCVLYRTGPNDETVDISFLTALGSNLPMNILFMPIK</sequence>
<dbReference type="InterPro" id="IPR035986">
    <property type="entry name" value="PKD_dom_sf"/>
</dbReference>
<evidence type="ECO:0000313" key="3">
    <source>
        <dbReference type="EMBL" id="MBB6673407.1"/>
    </source>
</evidence>
<keyword evidence="1" id="KW-0732">Signal</keyword>
<keyword evidence="4" id="KW-1185">Reference proteome</keyword>
<accession>A0A7X0RTH1</accession>
<dbReference type="AlphaFoldDB" id="A0A7X0RTH1"/>
<feature type="chain" id="PRO_5031518237" evidence="1">
    <location>
        <begin position="30"/>
        <end position="655"/>
    </location>
</feature>
<dbReference type="SUPFAM" id="SSF55383">
    <property type="entry name" value="Copper amine oxidase, domain N"/>
    <property type="match status" value="1"/>
</dbReference>
<name>A0A7X0RTH1_9BACL</name>
<dbReference type="Gene3D" id="2.60.40.10">
    <property type="entry name" value="Immunoglobulins"/>
    <property type="match status" value="1"/>
</dbReference>
<evidence type="ECO:0000313" key="4">
    <source>
        <dbReference type="Proteomes" id="UP000547209"/>
    </source>
</evidence>
<dbReference type="Gene3D" id="3.30.457.10">
    <property type="entry name" value="Copper amine oxidase-like, N-terminal domain"/>
    <property type="match status" value="1"/>
</dbReference>
<protein>
    <submittedName>
        <fullName evidence="3">Copper amine oxidase N-terminal domain-containing protein</fullName>
    </submittedName>
</protein>
<dbReference type="EMBL" id="JACJVP010000038">
    <property type="protein sequence ID" value="MBB6673407.1"/>
    <property type="molecule type" value="Genomic_DNA"/>
</dbReference>
<organism evidence="3 4">
    <name type="scientific">Cohnella nanjingensis</name>
    <dbReference type="NCBI Taxonomy" id="1387779"/>
    <lineage>
        <taxon>Bacteria</taxon>
        <taxon>Bacillati</taxon>
        <taxon>Bacillota</taxon>
        <taxon>Bacilli</taxon>
        <taxon>Bacillales</taxon>
        <taxon>Paenibacillaceae</taxon>
        <taxon>Cohnella</taxon>
    </lineage>
</organism>
<dbReference type="InterPro" id="IPR013783">
    <property type="entry name" value="Ig-like_fold"/>
</dbReference>
<evidence type="ECO:0000256" key="1">
    <source>
        <dbReference type="SAM" id="SignalP"/>
    </source>
</evidence>
<dbReference type="RefSeq" id="WP_185671269.1">
    <property type="nucleotide sequence ID" value="NZ_JACJVP010000038.1"/>
</dbReference>
<comment type="caution">
    <text evidence="3">The sequence shown here is derived from an EMBL/GenBank/DDBJ whole genome shotgun (WGS) entry which is preliminary data.</text>
</comment>
<feature type="signal peptide" evidence="1">
    <location>
        <begin position="1"/>
        <end position="29"/>
    </location>
</feature>
<feature type="domain" description="Copper amine oxidase-like N-terminal" evidence="2">
    <location>
        <begin position="55"/>
        <end position="151"/>
    </location>
</feature>
<dbReference type="Proteomes" id="UP000547209">
    <property type="component" value="Unassembled WGS sequence"/>
</dbReference>
<gene>
    <name evidence="3" type="ORF">H7C19_22260</name>
</gene>
<dbReference type="InterPro" id="IPR036582">
    <property type="entry name" value="Mao_N_sf"/>
</dbReference>
<proteinExistence type="predicted"/>